<feature type="chain" id="PRO_5043754991" description="Secreted protein" evidence="1">
    <location>
        <begin position="38"/>
        <end position="91"/>
    </location>
</feature>
<proteinExistence type="predicted"/>
<feature type="signal peptide" evidence="1">
    <location>
        <begin position="1"/>
        <end position="37"/>
    </location>
</feature>
<evidence type="ECO:0000313" key="3">
    <source>
        <dbReference type="Proteomes" id="UP001443914"/>
    </source>
</evidence>
<reference evidence="2" key="1">
    <citation type="submission" date="2024-03" db="EMBL/GenBank/DDBJ databases">
        <title>WGS assembly of Saponaria officinalis var. Norfolk2.</title>
        <authorList>
            <person name="Jenkins J."/>
            <person name="Shu S."/>
            <person name="Grimwood J."/>
            <person name="Barry K."/>
            <person name="Goodstein D."/>
            <person name="Schmutz J."/>
            <person name="Leebens-Mack J."/>
            <person name="Osbourn A."/>
        </authorList>
    </citation>
    <scope>NUCLEOTIDE SEQUENCE [LARGE SCALE GENOMIC DNA]</scope>
    <source>
        <strain evidence="2">JIC</strain>
    </source>
</reference>
<gene>
    <name evidence="2" type="ORF">RND81_01G160100</name>
</gene>
<evidence type="ECO:0000256" key="1">
    <source>
        <dbReference type="SAM" id="SignalP"/>
    </source>
</evidence>
<dbReference type="AlphaFoldDB" id="A0AAW1NA90"/>
<keyword evidence="1" id="KW-0732">Signal</keyword>
<organism evidence="2 3">
    <name type="scientific">Saponaria officinalis</name>
    <name type="common">Common soapwort</name>
    <name type="synonym">Lychnis saponaria</name>
    <dbReference type="NCBI Taxonomy" id="3572"/>
    <lineage>
        <taxon>Eukaryota</taxon>
        <taxon>Viridiplantae</taxon>
        <taxon>Streptophyta</taxon>
        <taxon>Embryophyta</taxon>
        <taxon>Tracheophyta</taxon>
        <taxon>Spermatophyta</taxon>
        <taxon>Magnoliopsida</taxon>
        <taxon>eudicotyledons</taxon>
        <taxon>Gunneridae</taxon>
        <taxon>Pentapetalae</taxon>
        <taxon>Caryophyllales</taxon>
        <taxon>Caryophyllaceae</taxon>
        <taxon>Caryophylleae</taxon>
        <taxon>Saponaria</taxon>
    </lineage>
</organism>
<dbReference type="Proteomes" id="UP001443914">
    <property type="component" value="Unassembled WGS sequence"/>
</dbReference>
<keyword evidence="3" id="KW-1185">Reference proteome</keyword>
<evidence type="ECO:0000313" key="2">
    <source>
        <dbReference type="EMBL" id="KAK9757401.1"/>
    </source>
</evidence>
<evidence type="ECO:0008006" key="4">
    <source>
        <dbReference type="Google" id="ProtNLM"/>
    </source>
</evidence>
<accession>A0AAW1NA90</accession>
<name>A0AAW1NA90_SAPOF</name>
<protein>
    <recommendedName>
        <fullName evidence="4">Secreted protein</fullName>
    </recommendedName>
</protein>
<comment type="caution">
    <text evidence="2">The sequence shown here is derived from an EMBL/GenBank/DDBJ whole genome shotgun (WGS) entry which is preliminary data.</text>
</comment>
<dbReference type="EMBL" id="JBDFQZ010000001">
    <property type="protein sequence ID" value="KAK9757401.1"/>
    <property type="molecule type" value="Genomic_DNA"/>
</dbReference>
<sequence length="91" mass="10578">MNIFSLPLLNLLTSFFPHRFTSLLLFYFSLLVSSVHCHPRSIFANHNNISIPSSILHALINTYCFGTFYHNFALIRSNFSRQIGIVFTFDY</sequence>